<sequence>MSERNLFIRGAFILALAGMISKVLGSVYTIFLQNIIGDHGLGLYQMAYPIYSTLLLLSTAGFPIAVSKFVAEHIAIGDYRGAKNVFRVSAILLMVTGIVFFVLLFFGAPLFASFFGDEASAYAIRAIAPALLVVPVMSAIRGYFQGWQEMNPTAVSQVVEQIVRVATILVAATLLLPYGSEYAAAGAAFGAVTGAIASFLVLLWFIWKRREFFRHDARMQNRVKPKSTWEIVKQLCWYALPVSLGAMVVPLMNNVDVLTVVNLLKDNGYTQNEATEMFGLLSGRAFKLMMLPSTFATAIGAAVMPAISAGLALGNKRIVYNRIELAMRMTMLIALPASVGLALLAKPIDIMLFKDAEGARAITVISVATLVSSLQVTTSAILQGMGIVYLPVRNLLIGGSFKLFLNLALVPLWGIEGAAMSTVISYFVATLLNLWEVYRRTGVVLDMKLLLWRPMLSTFFMAVAAFSVVRQCLPYFMNVMPVERMAYVGTVLLAITAAGVVYGFSLLVTGSLTKEDIRSIPRIGPTIVRVFQWLKLI</sequence>
<evidence type="ECO:0000256" key="3">
    <source>
        <dbReference type="ARBA" id="ARBA00022692"/>
    </source>
</evidence>
<evidence type="ECO:0000256" key="4">
    <source>
        <dbReference type="ARBA" id="ARBA00022989"/>
    </source>
</evidence>
<feature type="transmembrane region" description="Helical" evidence="6">
    <location>
        <begin position="122"/>
        <end position="140"/>
    </location>
</feature>
<gene>
    <name evidence="7" type="primary">spoVB_2</name>
    <name evidence="7" type="ORF">DNHGIG_15980</name>
</gene>
<dbReference type="InterPro" id="IPR050833">
    <property type="entry name" value="Poly_Biosynth_Transport"/>
</dbReference>
<feature type="transmembrane region" description="Helical" evidence="6">
    <location>
        <begin position="49"/>
        <end position="70"/>
    </location>
</feature>
<dbReference type="InterPro" id="IPR024923">
    <property type="entry name" value="PG_synth_SpoVB"/>
</dbReference>
<feature type="transmembrane region" description="Helical" evidence="6">
    <location>
        <begin position="361"/>
        <end position="382"/>
    </location>
</feature>
<evidence type="ECO:0000256" key="6">
    <source>
        <dbReference type="SAM" id="Phobius"/>
    </source>
</evidence>
<keyword evidence="5 6" id="KW-0472">Membrane</keyword>
<keyword evidence="4 6" id="KW-1133">Transmembrane helix</keyword>
<organism evidence="7 8">
    <name type="scientific">Collibacillus ludicampi</name>
    <dbReference type="NCBI Taxonomy" id="2771369"/>
    <lineage>
        <taxon>Bacteria</taxon>
        <taxon>Bacillati</taxon>
        <taxon>Bacillota</taxon>
        <taxon>Bacilli</taxon>
        <taxon>Bacillales</taxon>
        <taxon>Alicyclobacillaceae</taxon>
        <taxon>Collibacillus</taxon>
    </lineage>
</organism>
<feature type="transmembrane region" description="Helical" evidence="6">
    <location>
        <begin position="419"/>
        <end position="438"/>
    </location>
</feature>
<evidence type="ECO:0000313" key="8">
    <source>
        <dbReference type="Proteomes" id="UP001057291"/>
    </source>
</evidence>
<dbReference type="PANTHER" id="PTHR30250">
    <property type="entry name" value="PST FAMILY PREDICTED COLANIC ACID TRANSPORTER"/>
    <property type="match status" value="1"/>
</dbReference>
<keyword evidence="3 6" id="KW-0812">Transmembrane</keyword>
<dbReference type="PANTHER" id="PTHR30250:SF21">
    <property type="entry name" value="LIPID II FLIPPASE MURJ"/>
    <property type="match status" value="1"/>
</dbReference>
<dbReference type="Proteomes" id="UP001057291">
    <property type="component" value="Unassembled WGS sequence"/>
</dbReference>
<reference evidence="7" key="1">
    <citation type="journal article" date="2023" name="Int. J. Syst. Evol. Microbiol.">
        <title>Collibacillus ludicampi gen. nov., sp. nov., a new soil bacterium of the family Alicyclobacillaceae.</title>
        <authorList>
            <person name="Jojima T."/>
            <person name="Ioku Y."/>
            <person name="Fukuta Y."/>
            <person name="Shirasaka N."/>
            <person name="Matsumura Y."/>
            <person name="Mori M."/>
        </authorList>
    </citation>
    <scope>NUCLEOTIDE SEQUENCE</scope>
    <source>
        <strain evidence="7">TP075</strain>
    </source>
</reference>
<feature type="transmembrane region" description="Helical" evidence="6">
    <location>
        <begin position="394"/>
        <end position="413"/>
    </location>
</feature>
<feature type="transmembrane region" description="Helical" evidence="6">
    <location>
        <begin position="290"/>
        <end position="313"/>
    </location>
</feature>
<comment type="subcellular location">
    <subcellularLocation>
        <location evidence="1">Cell membrane</location>
        <topology evidence="1">Multi-pass membrane protein</topology>
    </subcellularLocation>
</comment>
<feature type="transmembrane region" description="Helical" evidence="6">
    <location>
        <begin position="489"/>
        <end position="512"/>
    </location>
</feature>
<feature type="transmembrane region" description="Helical" evidence="6">
    <location>
        <begin position="161"/>
        <end position="178"/>
    </location>
</feature>
<evidence type="ECO:0000313" key="7">
    <source>
        <dbReference type="EMBL" id="GIM46049.1"/>
    </source>
</evidence>
<dbReference type="AlphaFoldDB" id="A0AAV4LDY5"/>
<accession>A0AAV4LDY5</accession>
<feature type="transmembrane region" description="Helical" evidence="6">
    <location>
        <begin position="450"/>
        <end position="469"/>
    </location>
</feature>
<protein>
    <submittedName>
        <fullName evidence="7">Stage V sporulation protein B</fullName>
    </submittedName>
</protein>
<dbReference type="CDD" id="cd13124">
    <property type="entry name" value="MATE_SpoVB_like"/>
    <property type="match status" value="1"/>
</dbReference>
<evidence type="ECO:0000256" key="1">
    <source>
        <dbReference type="ARBA" id="ARBA00004651"/>
    </source>
</evidence>
<feature type="transmembrane region" description="Helical" evidence="6">
    <location>
        <begin position="184"/>
        <end position="207"/>
    </location>
</feature>
<feature type="transmembrane region" description="Helical" evidence="6">
    <location>
        <begin position="91"/>
        <end position="116"/>
    </location>
</feature>
<dbReference type="RefSeq" id="WP_282199193.1">
    <property type="nucleotide sequence ID" value="NZ_BOQE01000001.1"/>
</dbReference>
<dbReference type="Pfam" id="PF01943">
    <property type="entry name" value="Polysacc_synt"/>
    <property type="match status" value="1"/>
</dbReference>
<comment type="caution">
    <text evidence="7">The sequence shown here is derived from an EMBL/GenBank/DDBJ whole genome shotgun (WGS) entry which is preliminary data.</text>
</comment>
<feature type="transmembrane region" description="Helical" evidence="6">
    <location>
        <begin position="228"/>
        <end position="252"/>
    </location>
</feature>
<evidence type="ECO:0000256" key="2">
    <source>
        <dbReference type="ARBA" id="ARBA00022475"/>
    </source>
</evidence>
<keyword evidence="8" id="KW-1185">Reference proteome</keyword>
<dbReference type="EMBL" id="BOQE01000001">
    <property type="protein sequence ID" value="GIM46049.1"/>
    <property type="molecule type" value="Genomic_DNA"/>
</dbReference>
<dbReference type="GO" id="GO:0005886">
    <property type="term" value="C:plasma membrane"/>
    <property type="evidence" value="ECO:0007669"/>
    <property type="project" value="UniProtKB-SubCell"/>
</dbReference>
<feature type="transmembrane region" description="Helical" evidence="6">
    <location>
        <begin position="325"/>
        <end position="345"/>
    </location>
</feature>
<proteinExistence type="predicted"/>
<dbReference type="InterPro" id="IPR002797">
    <property type="entry name" value="Polysacc_synth"/>
</dbReference>
<keyword evidence="2" id="KW-1003">Cell membrane</keyword>
<evidence type="ECO:0000256" key="5">
    <source>
        <dbReference type="ARBA" id="ARBA00023136"/>
    </source>
</evidence>
<name>A0AAV4LDY5_9BACL</name>
<dbReference type="PIRSF" id="PIRSF038958">
    <property type="entry name" value="PG_synth_SpoVB"/>
    <property type="match status" value="1"/>
</dbReference>